<reference evidence="1" key="1">
    <citation type="submission" date="2021-05" db="EMBL/GenBank/DDBJ databases">
        <authorList>
            <person name="Alioto T."/>
            <person name="Alioto T."/>
            <person name="Gomez Garrido J."/>
        </authorList>
    </citation>
    <scope>NUCLEOTIDE SEQUENCE</scope>
</reference>
<evidence type="ECO:0000313" key="1">
    <source>
        <dbReference type="EMBL" id="CAG6744767.1"/>
    </source>
</evidence>
<dbReference type="AlphaFoldDB" id="A0A8D8ZCC0"/>
<proteinExistence type="predicted"/>
<dbReference type="EMBL" id="HBUF01474971">
    <property type="protein sequence ID" value="CAG6744767.1"/>
    <property type="molecule type" value="Transcribed_RNA"/>
</dbReference>
<accession>A0A8D8ZCC0</accession>
<sequence length="120" mass="13659">MRHFRVIGPKLHLKFGPLFKRFQVVLVSHPADNRTSECCVTFARCSQYGCIRKWHHELRKIFASVGIFRSFIAFTQLSSEPLCDVLPPPVVFYSGDVHISPIGFFRVLHTGDSGVKLVTQ</sequence>
<organism evidence="1">
    <name type="scientific">Cacopsylla melanoneura</name>
    <dbReference type="NCBI Taxonomy" id="428564"/>
    <lineage>
        <taxon>Eukaryota</taxon>
        <taxon>Metazoa</taxon>
        <taxon>Ecdysozoa</taxon>
        <taxon>Arthropoda</taxon>
        <taxon>Hexapoda</taxon>
        <taxon>Insecta</taxon>
        <taxon>Pterygota</taxon>
        <taxon>Neoptera</taxon>
        <taxon>Paraneoptera</taxon>
        <taxon>Hemiptera</taxon>
        <taxon>Sternorrhyncha</taxon>
        <taxon>Psylloidea</taxon>
        <taxon>Psyllidae</taxon>
        <taxon>Psyllinae</taxon>
        <taxon>Cacopsylla</taxon>
    </lineage>
</organism>
<name>A0A8D8ZCC0_9HEMI</name>
<protein>
    <submittedName>
        <fullName evidence="1">Uncharacterized protein</fullName>
    </submittedName>
</protein>